<dbReference type="EMBL" id="LUGG01000003">
    <property type="protein sequence ID" value="OBZ76627.1"/>
    <property type="molecule type" value="Genomic_DNA"/>
</dbReference>
<gene>
    <name evidence="1" type="ORF">A0H81_03269</name>
</gene>
<organism evidence="1 2">
    <name type="scientific">Grifola frondosa</name>
    <name type="common">Maitake</name>
    <name type="synonym">Polyporus frondosus</name>
    <dbReference type="NCBI Taxonomy" id="5627"/>
    <lineage>
        <taxon>Eukaryota</taxon>
        <taxon>Fungi</taxon>
        <taxon>Dikarya</taxon>
        <taxon>Basidiomycota</taxon>
        <taxon>Agaricomycotina</taxon>
        <taxon>Agaricomycetes</taxon>
        <taxon>Polyporales</taxon>
        <taxon>Grifolaceae</taxon>
        <taxon>Grifola</taxon>
    </lineage>
</organism>
<keyword evidence="2" id="KW-1185">Reference proteome</keyword>
<dbReference type="Proteomes" id="UP000092993">
    <property type="component" value="Unassembled WGS sequence"/>
</dbReference>
<protein>
    <submittedName>
        <fullName evidence="1">Uncharacterized protein</fullName>
    </submittedName>
</protein>
<sequence>MASYHLSRPQAIGQVLSISCHHEREVEEKEVPQTQTQTQKNAGSFQVIALSATALAMHGCHTRCRRRYFMDDSRHNL</sequence>
<evidence type="ECO:0000313" key="1">
    <source>
        <dbReference type="EMBL" id="OBZ76627.1"/>
    </source>
</evidence>
<dbReference type="AlphaFoldDB" id="A0A1C7MJ30"/>
<accession>A0A1C7MJ30</accession>
<evidence type="ECO:0000313" key="2">
    <source>
        <dbReference type="Proteomes" id="UP000092993"/>
    </source>
</evidence>
<dbReference type="OrthoDB" id="3263257at2759"/>
<proteinExistence type="predicted"/>
<name>A0A1C7MJ30_GRIFR</name>
<reference evidence="1 2" key="1">
    <citation type="submission" date="2016-03" db="EMBL/GenBank/DDBJ databases">
        <title>Whole genome sequencing of Grifola frondosa 9006-11.</title>
        <authorList>
            <person name="Min B."/>
            <person name="Park H."/>
            <person name="Kim J.-G."/>
            <person name="Cho H."/>
            <person name="Oh Y.-L."/>
            <person name="Kong W.-S."/>
            <person name="Choi I.-G."/>
        </authorList>
    </citation>
    <scope>NUCLEOTIDE SEQUENCE [LARGE SCALE GENOMIC DNA]</scope>
    <source>
        <strain evidence="1 2">9006-11</strain>
    </source>
</reference>
<comment type="caution">
    <text evidence="1">The sequence shown here is derived from an EMBL/GenBank/DDBJ whole genome shotgun (WGS) entry which is preliminary data.</text>
</comment>